<name>A0A6A6JAX3_WESOR</name>
<dbReference type="AlphaFoldDB" id="A0A6A6JAX3"/>
<evidence type="ECO:0000313" key="2">
    <source>
        <dbReference type="EMBL" id="KAF2272776.1"/>
    </source>
</evidence>
<sequence length="286" mass="31838">MKVACLQFAPELGKVEENMRRADAILSQTVLPARLDWLILPEMAFSGYNFHSLSEITPYLEPTTSGPTTQWAIRTALQHNCHVTVGYPETSSTPGKASTHYNSTVTVTPSGTVLLNYRKSFLYYTDETWAAEGTGFYAGNLGSLGKVSLGICMDINPYRFITPWDAYEFASKALEAQTPVICVSMAWLTTLSPEELAQEPLQADFTTLTYWVERFQPLVEKKALEPVYVILANRCGMEKAACYAGTTTVLKIEEGRVSVYDVLGKGEERCLVVDLNQTPKFRVRSD</sequence>
<dbReference type="GO" id="GO:0030163">
    <property type="term" value="P:protein catabolic process"/>
    <property type="evidence" value="ECO:0007669"/>
    <property type="project" value="TreeGrafter"/>
</dbReference>
<dbReference type="GO" id="GO:0070773">
    <property type="term" value="F:protein-N-terminal glutamine amidohydrolase activity"/>
    <property type="evidence" value="ECO:0007669"/>
    <property type="project" value="InterPro"/>
</dbReference>
<dbReference type="RefSeq" id="XP_033650315.1">
    <property type="nucleotide sequence ID" value="XM_033797169.1"/>
</dbReference>
<organism evidence="2 3">
    <name type="scientific">Westerdykella ornata</name>
    <dbReference type="NCBI Taxonomy" id="318751"/>
    <lineage>
        <taxon>Eukaryota</taxon>
        <taxon>Fungi</taxon>
        <taxon>Dikarya</taxon>
        <taxon>Ascomycota</taxon>
        <taxon>Pezizomycotina</taxon>
        <taxon>Dothideomycetes</taxon>
        <taxon>Pleosporomycetidae</taxon>
        <taxon>Pleosporales</taxon>
        <taxon>Sporormiaceae</taxon>
        <taxon>Westerdykella</taxon>
    </lineage>
</organism>
<dbReference type="Proteomes" id="UP000800097">
    <property type="component" value="Unassembled WGS sequence"/>
</dbReference>
<evidence type="ECO:0000313" key="3">
    <source>
        <dbReference type="Proteomes" id="UP000800097"/>
    </source>
</evidence>
<dbReference type="PANTHER" id="PTHR11750:SF26">
    <property type="entry name" value="PROTEIN N-TERMINAL AMIDASE"/>
    <property type="match status" value="1"/>
</dbReference>
<dbReference type="Pfam" id="PF00795">
    <property type="entry name" value="CN_hydrolase"/>
    <property type="match status" value="1"/>
</dbReference>
<dbReference type="OrthoDB" id="201515at2759"/>
<accession>A0A6A6JAX3</accession>
<dbReference type="GO" id="GO:0008418">
    <property type="term" value="F:protein-N-terminal asparagine amidohydrolase activity"/>
    <property type="evidence" value="ECO:0007669"/>
    <property type="project" value="InterPro"/>
</dbReference>
<reference evidence="2" key="1">
    <citation type="journal article" date="2020" name="Stud. Mycol.">
        <title>101 Dothideomycetes genomes: a test case for predicting lifestyles and emergence of pathogens.</title>
        <authorList>
            <person name="Haridas S."/>
            <person name="Albert R."/>
            <person name="Binder M."/>
            <person name="Bloem J."/>
            <person name="Labutti K."/>
            <person name="Salamov A."/>
            <person name="Andreopoulos B."/>
            <person name="Baker S."/>
            <person name="Barry K."/>
            <person name="Bills G."/>
            <person name="Bluhm B."/>
            <person name="Cannon C."/>
            <person name="Castanera R."/>
            <person name="Culley D."/>
            <person name="Daum C."/>
            <person name="Ezra D."/>
            <person name="Gonzalez J."/>
            <person name="Henrissat B."/>
            <person name="Kuo A."/>
            <person name="Liang C."/>
            <person name="Lipzen A."/>
            <person name="Lutzoni F."/>
            <person name="Magnuson J."/>
            <person name="Mondo S."/>
            <person name="Nolan M."/>
            <person name="Ohm R."/>
            <person name="Pangilinan J."/>
            <person name="Park H.-J."/>
            <person name="Ramirez L."/>
            <person name="Alfaro M."/>
            <person name="Sun H."/>
            <person name="Tritt A."/>
            <person name="Yoshinaga Y."/>
            <person name="Zwiers L.-H."/>
            <person name="Turgeon B."/>
            <person name="Goodwin S."/>
            <person name="Spatafora J."/>
            <person name="Crous P."/>
            <person name="Grigoriev I."/>
        </authorList>
    </citation>
    <scope>NUCLEOTIDE SEQUENCE</scope>
    <source>
        <strain evidence="2">CBS 379.55</strain>
    </source>
</reference>
<dbReference type="InterPro" id="IPR003010">
    <property type="entry name" value="C-N_Hydrolase"/>
</dbReference>
<dbReference type="EMBL" id="ML986517">
    <property type="protein sequence ID" value="KAF2272776.1"/>
    <property type="molecule type" value="Genomic_DNA"/>
</dbReference>
<dbReference type="Gene3D" id="3.60.110.10">
    <property type="entry name" value="Carbon-nitrogen hydrolase"/>
    <property type="match status" value="1"/>
</dbReference>
<evidence type="ECO:0000259" key="1">
    <source>
        <dbReference type="PROSITE" id="PS50263"/>
    </source>
</evidence>
<dbReference type="SUPFAM" id="SSF56317">
    <property type="entry name" value="Carbon-nitrogen hydrolase"/>
    <property type="match status" value="1"/>
</dbReference>
<keyword evidence="2" id="KW-0378">Hydrolase</keyword>
<keyword evidence="3" id="KW-1185">Reference proteome</keyword>
<dbReference type="GeneID" id="54550344"/>
<dbReference type="CDD" id="cd07566">
    <property type="entry name" value="ScNTA1_like"/>
    <property type="match status" value="1"/>
</dbReference>
<gene>
    <name evidence="2" type="ORF">EI97DRAFT_425787</name>
</gene>
<feature type="domain" description="CN hydrolase" evidence="1">
    <location>
        <begin position="1"/>
        <end position="277"/>
    </location>
</feature>
<protein>
    <submittedName>
        <fullName evidence="2">N-terminal asparagine amidohydrolase-like protein</fullName>
    </submittedName>
</protein>
<dbReference type="PROSITE" id="PS50263">
    <property type="entry name" value="CN_HYDROLASE"/>
    <property type="match status" value="1"/>
</dbReference>
<proteinExistence type="predicted"/>
<dbReference type="InterPro" id="IPR036526">
    <property type="entry name" value="C-N_Hydrolase_sf"/>
</dbReference>
<dbReference type="PANTHER" id="PTHR11750">
    <property type="entry name" value="PROTEIN N-TERMINAL AMIDASE"/>
    <property type="match status" value="1"/>
</dbReference>
<dbReference type="InterPro" id="IPR039703">
    <property type="entry name" value="Nta1"/>
</dbReference>